<evidence type="ECO:0000313" key="3">
    <source>
        <dbReference type="EMBL" id="KMW20878.1"/>
    </source>
</evidence>
<dbReference type="GO" id="GO:0046914">
    <property type="term" value="F:transition metal ion binding"/>
    <property type="evidence" value="ECO:0007669"/>
    <property type="project" value="InterPro"/>
</dbReference>
<organism evidence="3 4">
    <name type="scientific">[Clostridium] citroniae WAL-19142</name>
    <dbReference type="NCBI Taxonomy" id="742734"/>
    <lineage>
        <taxon>Bacteria</taxon>
        <taxon>Bacillati</taxon>
        <taxon>Bacillota</taxon>
        <taxon>Clostridia</taxon>
        <taxon>Lachnospirales</taxon>
        <taxon>Lachnospiraceae</taxon>
        <taxon>Enterocloster</taxon>
    </lineage>
</organism>
<comment type="caution">
    <text evidence="3">The sequence shown here is derived from an EMBL/GenBank/DDBJ whole genome shotgun (WGS) entry which is preliminary data.</text>
</comment>
<dbReference type="InterPro" id="IPR008988">
    <property type="entry name" value="Transcriptional_repressor_C"/>
</dbReference>
<feature type="domain" description="Ferrous iron transporter FeoA-like" evidence="2">
    <location>
        <begin position="11"/>
        <end position="79"/>
    </location>
</feature>
<dbReference type="PANTHER" id="PTHR43151:SF1">
    <property type="entry name" value="SSR2333 PROTEIN"/>
    <property type="match status" value="1"/>
</dbReference>
<evidence type="ECO:0000313" key="4">
    <source>
        <dbReference type="Proteomes" id="UP000037392"/>
    </source>
</evidence>
<proteinExistence type="predicted"/>
<dbReference type="InterPro" id="IPR038157">
    <property type="entry name" value="FeoA_core_dom"/>
</dbReference>
<dbReference type="EMBL" id="ADLK01000018">
    <property type="protein sequence ID" value="KMW20878.1"/>
    <property type="molecule type" value="Genomic_DNA"/>
</dbReference>
<dbReference type="SUPFAM" id="SSF50037">
    <property type="entry name" value="C-terminal domain of transcriptional repressors"/>
    <property type="match status" value="1"/>
</dbReference>
<dbReference type="PANTHER" id="PTHR43151">
    <property type="entry name" value="FEOA FAMILY PROTEIN"/>
    <property type="match status" value="1"/>
</dbReference>
<evidence type="ECO:0000259" key="2">
    <source>
        <dbReference type="SMART" id="SM00899"/>
    </source>
</evidence>
<evidence type="ECO:0000256" key="1">
    <source>
        <dbReference type="ARBA" id="ARBA00023004"/>
    </source>
</evidence>
<gene>
    <name evidence="3" type="ORF">HMPREF9470_01937</name>
</gene>
<dbReference type="AlphaFoldDB" id="A0A0J9C6Z7"/>
<protein>
    <recommendedName>
        <fullName evidence="2">Ferrous iron transporter FeoA-like domain-containing protein</fullName>
    </recommendedName>
</protein>
<dbReference type="InterPro" id="IPR053184">
    <property type="entry name" value="FeoA-like"/>
</dbReference>
<sequence>MNLLSKGVIMMPLTMASVGEVVSIIRIGGKEEVKRHLESMGFVPGTHITVISVNNGNVIVGIKESRVAISKEMANKIMV</sequence>
<dbReference type="InterPro" id="IPR007167">
    <property type="entry name" value="Fe-transptr_FeoA-like"/>
</dbReference>
<dbReference type="Gene3D" id="2.30.30.90">
    <property type="match status" value="1"/>
</dbReference>
<dbReference type="PATRIC" id="fig|742734.4.peg.2079"/>
<accession>A0A0J9C6Z7</accession>
<dbReference type="SMART" id="SM00899">
    <property type="entry name" value="FeoA"/>
    <property type="match status" value="1"/>
</dbReference>
<dbReference type="Proteomes" id="UP000037392">
    <property type="component" value="Unassembled WGS sequence"/>
</dbReference>
<dbReference type="Pfam" id="PF04023">
    <property type="entry name" value="FeoA"/>
    <property type="match status" value="1"/>
</dbReference>
<name>A0A0J9C6Z7_9FIRM</name>
<keyword evidence="1" id="KW-0408">Iron</keyword>
<reference evidence="3 4" key="1">
    <citation type="submission" date="2011-04" db="EMBL/GenBank/DDBJ databases">
        <title>The Genome Sequence of Clostridium citroniae WAL-19142.</title>
        <authorList>
            <consortium name="The Broad Institute Genome Sequencing Platform"/>
            <person name="Earl A."/>
            <person name="Ward D."/>
            <person name="Feldgarden M."/>
            <person name="Gevers D."/>
            <person name="Warren Y.A."/>
            <person name="Tyrrell K.L."/>
            <person name="Citron D.M."/>
            <person name="Goldstein E.J."/>
            <person name="Daigneault M."/>
            <person name="Allen-Vercoe E."/>
            <person name="Young S.K."/>
            <person name="Zeng Q."/>
            <person name="Gargeya S."/>
            <person name="Fitzgerald M."/>
            <person name="Haas B."/>
            <person name="Abouelleil A."/>
            <person name="Alvarado L."/>
            <person name="Arachchi H.M."/>
            <person name="Berlin A."/>
            <person name="Brown A."/>
            <person name="Chapman S.B."/>
            <person name="Chen Z."/>
            <person name="Dunbar C."/>
            <person name="Freedman E."/>
            <person name="Gearin G."/>
            <person name="Gellesch M."/>
            <person name="Goldberg J."/>
            <person name="Griggs A."/>
            <person name="Gujja S."/>
            <person name="Heilman E.R."/>
            <person name="Heiman D."/>
            <person name="Howarth C."/>
            <person name="Larson L."/>
            <person name="Lui A."/>
            <person name="MacDonald P.J."/>
            <person name="Mehta T."/>
            <person name="Montmayeur A."/>
            <person name="Murphy C."/>
            <person name="Neiman D."/>
            <person name="Pearson M."/>
            <person name="Priest M."/>
            <person name="Roberts A."/>
            <person name="Saif S."/>
            <person name="Shea T."/>
            <person name="Shenoy N."/>
            <person name="Sisk P."/>
            <person name="Stolte C."/>
            <person name="Sykes S."/>
            <person name="White J."/>
            <person name="Yandava C."/>
            <person name="Wortman J."/>
            <person name="Nusbaum C."/>
            <person name="Birren B."/>
        </authorList>
    </citation>
    <scope>NUCLEOTIDE SEQUENCE [LARGE SCALE GENOMIC DNA]</scope>
    <source>
        <strain evidence="3 4">WAL-19142</strain>
    </source>
</reference>